<proteinExistence type="predicted"/>
<dbReference type="RefSeq" id="WP_197007196.1">
    <property type="nucleotide sequence ID" value="NZ_BONS01000047.1"/>
</dbReference>
<name>A0A8J7KZB6_9ACTN</name>
<evidence type="ECO:0000256" key="1">
    <source>
        <dbReference type="SAM" id="MobiDB-lite"/>
    </source>
</evidence>
<accession>A0A8J7KZB6</accession>
<dbReference type="AlphaFoldDB" id="A0A8J7KZB6"/>
<dbReference type="Proteomes" id="UP000622552">
    <property type="component" value="Unassembled WGS sequence"/>
</dbReference>
<feature type="region of interest" description="Disordered" evidence="1">
    <location>
        <begin position="446"/>
        <end position="470"/>
    </location>
</feature>
<protein>
    <submittedName>
        <fullName evidence="2">Uncharacterized protein</fullName>
    </submittedName>
</protein>
<reference evidence="2" key="1">
    <citation type="submission" date="2020-11" db="EMBL/GenBank/DDBJ databases">
        <title>Sequencing the genomes of 1000 actinobacteria strains.</title>
        <authorList>
            <person name="Klenk H.-P."/>
        </authorList>
    </citation>
    <scope>NUCLEOTIDE SEQUENCE</scope>
    <source>
        <strain evidence="2">DSM 45356</strain>
    </source>
</reference>
<evidence type="ECO:0000313" key="2">
    <source>
        <dbReference type="EMBL" id="MBG6140672.1"/>
    </source>
</evidence>
<gene>
    <name evidence="2" type="ORF">IW245_006866</name>
</gene>
<dbReference type="EMBL" id="JADOUF010000001">
    <property type="protein sequence ID" value="MBG6140672.1"/>
    <property type="molecule type" value="Genomic_DNA"/>
</dbReference>
<comment type="caution">
    <text evidence="2">The sequence shown here is derived from an EMBL/GenBank/DDBJ whole genome shotgun (WGS) entry which is preliminary data.</text>
</comment>
<organism evidence="2 3">
    <name type="scientific">Longispora fulva</name>
    <dbReference type="NCBI Taxonomy" id="619741"/>
    <lineage>
        <taxon>Bacteria</taxon>
        <taxon>Bacillati</taxon>
        <taxon>Actinomycetota</taxon>
        <taxon>Actinomycetes</taxon>
        <taxon>Micromonosporales</taxon>
        <taxon>Micromonosporaceae</taxon>
        <taxon>Longispora</taxon>
    </lineage>
</organism>
<keyword evidence="3" id="KW-1185">Reference proteome</keyword>
<evidence type="ECO:0000313" key="3">
    <source>
        <dbReference type="Proteomes" id="UP000622552"/>
    </source>
</evidence>
<sequence>MANVRSTSRTPDGQPAHPVTVVAELVTASPNLAGYLPDGAIVHRAQVDADPAGRWSLDLTPNSLITPAGTHYALTEYTTTGTYRHTIVVPTGGPHELRDVLAVPPPPPAPLVPIGGGGAVTSVDDRTGAVSLADRYAPLAHTHTGYAATGHVHDERYAQLGHAHPGYADAAHTHDSRYAALAHDHPGYAPTSHLHDERYAPLAHDHDTRYDARYAALGHAHAGYAVAGHLHDDRYPLLDHTHPGYALAAHDHDTRYDARYAQLGHTHAGYAAAAHTHDAAALVSGVLDPARLPLVSLAQRPIPGRWSIVPPVGPVTASMTLTLGELFLVPFLVHPGSIADQFSVDVSPSAVGASIRFLIYGATAAGQPAAQLADLGLADASSTGAKLWAPSGGTYTFTAPAYWFGLLAQGAAPGVRAASTWHPLVASDVAPSGTGTASAYGQAGVGTTPPPNFTGTAPRSAPRVAVRWAP</sequence>